<feature type="compositionally biased region" description="Acidic residues" evidence="1">
    <location>
        <begin position="662"/>
        <end position="688"/>
    </location>
</feature>
<keyword evidence="2" id="KW-1133">Transmembrane helix</keyword>
<feature type="transmembrane region" description="Helical" evidence="2">
    <location>
        <begin position="394"/>
        <end position="416"/>
    </location>
</feature>
<keyword evidence="2" id="KW-0812">Transmembrane</keyword>
<feature type="transmembrane region" description="Helical" evidence="2">
    <location>
        <begin position="361"/>
        <end position="382"/>
    </location>
</feature>
<dbReference type="EMBL" id="MN740922">
    <property type="protein sequence ID" value="QHU18020.1"/>
    <property type="molecule type" value="Genomic_DNA"/>
</dbReference>
<reference evidence="3" key="1">
    <citation type="journal article" date="2020" name="Nature">
        <title>Giant virus diversity and host interactions through global metagenomics.</title>
        <authorList>
            <person name="Schulz F."/>
            <person name="Roux S."/>
            <person name="Paez-Espino D."/>
            <person name="Jungbluth S."/>
            <person name="Walsh D.A."/>
            <person name="Denef V.J."/>
            <person name="McMahon K.D."/>
            <person name="Konstantinidis K.T."/>
            <person name="Eloe-Fadrosh E.A."/>
            <person name="Kyrpides N.C."/>
            <person name="Woyke T."/>
        </authorList>
    </citation>
    <scope>NUCLEOTIDE SEQUENCE</scope>
    <source>
        <strain evidence="3">GVMAG-S-3300012919-55</strain>
    </source>
</reference>
<feature type="transmembrane region" description="Helical" evidence="2">
    <location>
        <begin position="97"/>
        <end position="122"/>
    </location>
</feature>
<feature type="transmembrane region" description="Helical" evidence="2">
    <location>
        <begin position="289"/>
        <end position="306"/>
    </location>
</feature>
<feature type="transmembrane region" description="Helical" evidence="2">
    <location>
        <begin position="787"/>
        <end position="804"/>
    </location>
</feature>
<feature type="region of interest" description="Disordered" evidence="1">
    <location>
        <begin position="659"/>
        <end position="688"/>
    </location>
</feature>
<accession>A0A6C0KMX3</accession>
<feature type="region of interest" description="Disordered" evidence="1">
    <location>
        <begin position="872"/>
        <end position="913"/>
    </location>
</feature>
<dbReference type="AlphaFoldDB" id="A0A6C0KMX3"/>
<feature type="transmembrane region" description="Helical" evidence="2">
    <location>
        <begin position="731"/>
        <end position="757"/>
    </location>
</feature>
<evidence type="ECO:0000256" key="1">
    <source>
        <dbReference type="SAM" id="MobiDB-lite"/>
    </source>
</evidence>
<proteinExistence type="predicted"/>
<feature type="compositionally biased region" description="Polar residues" evidence="1">
    <location>
        <begin position="897"/>
        <end position="907"/>
    </location>
</feature>
<feature type="compositionally biased region" description="Polar residues" evidence="1">
    <location>
        <begin position="880"/>
        <end position="889"/>
    </location>
</feature>
<sequence length="954" mass="108763">MENEIIHDILKNMNTTYTTKNELLTDGSVRTKIEQERKYHNNYSEAQLNSTITDLLEEIGLTYFTKTDVINAGKKLNIQNSIPNKKNYPVFSYFSDIFNGIITTILDLVDNFIVLFLSLCIISHLQVRSDYPTGLFYPNNESQFPYVHFNDKSKLQQSNLVSLAVNDDYTVGEHVFKNVDGIINKEGNFNKEKTYCSVNDPHFITSKCKSENNTSIPYFEEIINSENINFFAKSFMEANKEKTPNELTFYGLLTYVCAYSFCNSNGSMQLINDIFKPIFKMTFSDNPTVVHHILTLIVIYIFYIAFSQSKESAKKRVKKFYNNITEDISYGEYEDISYGGIKADTFLDFGVNYITSTISPFLFFFKLLFLILFPIVQFHCIFSYMNYSSYSSSFFLKLFCYLGIAWSLTMGITYFLDVIKILTNTQDCDNNVDSVFDTTITDVLTTIQSNITSFISEVEFLKDLVSAVDTNLSASYSTSQEESTESPTDEEIQAAADALEWGNPNANTYYKKLSEANEQKSTDAARTALCYDDTWWDPDGLRDRNGKKFGSQDKDGLPGYCRYLLKFGTKEGCPRFKNMEGGGDDRCHQNKKFPRFKRKKIGNNEYEYQMFDPYENWDPTGQQRYYEGFTTKSGIEGFIEGACGSKCKKIKKKKKKKKELEAAEEEEEDEVFEEEYGIDLGDDEDEDDSAWTQPTYNIPIANNFFSQNSSSFCNFSKIASALGADRPELNIFAFILITPFIIILTAIPLIVSLSFAFSTTKSIVIQFINYLESIFCKFSKSYMTVRFSVYFIMISYIVTMSKTLPDLFNKGETVISPTKAKTSIIFIIFLMLIDSIRMNHFWKNLCNLHKLFDFFGKKRNIITSGYWTNGESGKSDSRYGKTTSANGASGSAYGKRSSVNGKRSSVNGERDTENNSLVSQLMNAIKGSIKGDSDSSTKTNSLSNNLINIFKSMI</sequence>
<protein>
    <submittedName>
        <fullName evidence="3">Uncharacterized protein</fullName>
    </submittedName>
</protein>
<evidence type="ECO:0000256" key="2">
    <source>
        <dbReference type="SAM" id="Phobius"/>
    </source>
</evidence>
<organism evidence="3">
    <name type="scientific">viral metagenome</name>
    <dbReference type="NCBI Taxonomy" id="1070528"/>
    <lineage>
        <taxon>unclassified sequences</taxon>
        <taxon>metagenomes</taxon>
        <taxon>organismal metagenomes</taxon>
    </lineage>
</organism>
<keyword evidence="2" id="KW-0472">Membrane</keyword>
<name>A0A6C0KMX3_9ZZZZ</name>
<evidence type="ECO:0000313" key="3">
    <source>
        <dbReference type="EMBL" id="QHU18020.1"/>
    </source>
</evidence>